<comment type="caution">
    <text evidence="1">The sequence shown here is derived from an EMBL/GenBank/DDBJ whole genome shotgun (WGS) entry which is preliminary data.</text>
</comment>
<organism evidence="1 2">
    <name type="scientific">Podila minutissima</name>
    <dbReference type="NCBI Taxonomy" id="64525"/>
    <lineage>
        <taxon>Eukaryota</taxon>
        <taxon>Fungi</taxon>
        <taxon>Fungi incertae sedis</taxon>
        <taxon>Mucoromycota</taxon>
        <taxon>Mortierellomycotina</taxon>
        <taxon>Mortierellomycetes</taxon>
        <taxon>Mortierellales</taxon>
        <taxon>Mortierellaceae</taxon>
        <taxon>Podila</taxon>
    </lineage>
</organism>
<dbReference type="EMBL" id="JAAAUY010001127">
    <property type="protein sequence ID" value="KAF9324230.1"/>
    <property type="molecule type" value="Genomic_DNA"/>
</dbReference>
<sequence length="124" mass="13931">MTVLHERYDDELKDFRDECHGAMICLADTELLLTSVKVIGSYGIKNHQAECKRMEHLYAFMTVDTRDRLVSAFETYTGHKPDVVPRFWTVSASSKYLLELHTTWSLGASLADTVTASALCAAGR</sequence>
<evidence type="ECO:0000313" key="2">
    <source>
        <dbReference type="Proteomes" id="UP000696485"/>
    </source>
</evidence>
<evidence type="ECO:0000313" key="1">
    <source>
        <dbReference type="EMBL" id="KAF9324230.1"/>
    </source>
</evidence>
<protein>
    <submittedName>
        <fullName evidence="1">Uncharacterized protein</fullName>
    </submittedName>
</protein>
<dbReference type="AlphaFoldDB" id="A0A9P5SAY5"/>
<name>A0A9P5SAY5_9FUNG</name>
<keyword evidence="2" id="KW-1185">Reference proteome</keyword>
<dbReference type="Proteomes" id="UP000696485">
    <property type="component" value="Unassembled WGS sequence"/>
</dbReference>
<gene>
    <name evidence="1" type="ORF">BG006_000737</name>
</gene>
<reference evidence="1" key="1">
    <citation type="journal article" date="2020" name="Fungal Divers.">
        <title>Resolving the Mortierellaceae phylogeny through synthesis of multi-gene phylogenetics and phylogenomics.</title>
        <authorList>
            <person name="Vandepol N."/>
            <person name="Liber J."/>
            <person name="Desiro A."/>
            <person name="Na H."/>
            <person name="Kennedy M."/>
            <person name="Barry K."/>
            <person name="Grigoriev I.V."/>
            <person name="Miller A.N."/>
            <person name="O'Donnell K."/>
            <person name="Stajich J.E."/>
            <person name="Bonito G."/>
        </authorList>
    </citation>
    <scope>NUCLEOTIDE SEQUENCE</scope>
    <source>
        <strain evidence="1">NVP1</strain>
    </source>
</reference>
<accession>A0A9P5SAY5</accession>
<proteinExistence type="predicted"/>